<name>A0A1H9I6U9_9GAMM</name>
<dbReference type="Gene3D" id="1.25.40.10">
    <property type="entry name" value="Tetratricopeptide repeat domain"/>
    <property type="match status" value="1"/>
</dbReference>
<dbReference type="Proteomes" id="UP000199233">
    <property type="component" value="Unassembled WGS sequence"/>
</dbReference>
<keyword evidence="4" id="KW-1185">Reference proteome</keyword>
<dbReference type="EMBL" id="FOFS01000009">
    <property type="protein sequence ID" value="SEQ70411.1"/>
    <property type="molecule type" value="Genomic_DNA"/>
</dbReference>
<dbReference type="PROSITE" id="PS50005">
    <property type="entry name" value="TPR"/>
    <property type="match status" value="1"/>
</dbReference>
<protein>
    <submittedName>
        <fullName evidence="3">TPR repeat-containing protein</fullName>
    </submittedName>
</protein>
<evidence type="ECO:0000313" key="4">
    <source>
        <dbReference type="Proteomes" id="UP000199233"/>
    </source>
</evidence>
<keyword evidence="1" id="KW-0802">TPR repeat</keyword>
<evidence type="ECO:0000313" key="3">
    <source>
        <dbReference type="EMBL" id="SEQ70411.1"/>
    </source>
</evidence>
<evidence type="ECO:0000256" key="1">
    <source>
        <dbReference type="PROSITE-ProRule" id="PRU00339"/>
    </source>
</evidence>
<sequence length="162" mass="16858">MSGTHQVYPTVPEPVIQPLPPPPPPATPRVLPAPSPVSGPRSAEDISGGAVSSLMKQARAYMGAKQPDRAAGVLERALRIEPRNYFVWSALGQAYLGQQNYAQAESMAAKSNALSHGNLYVSLENWKTIAAARQASGDKAGAQEAQATADAIQARLSAAAGG</sequence>
<gene>
    <name evidence="3" type="ORF">SAMN04488038_109210</name>
</gene>
<feature type="compositionally biased region" description="Pro residues" evidence="2">
    <location>
        <begin position="11"/>
        <end position="37"/>
    </location>
</feature>
<dbReference type="InterPro" id="IPR011990">
    <property type="entry name" value="TPR-like_helical_dom_sf"/>
</dbReference>
<accession>A0A1H9I6U9</accession>
<dbReference type="AlphaFoldDB" id="A0A1H9I6U9"/>
<dbReference type="STRING" id="489703.SAMN04488038_109210"/>
<dbReference type="InterPro" id="IPR019734">
    <property type="entry name" value="TPR_rpt"/>
</dbReference>
<dbReference type="SMART" id="SM00028">
    <property type="entry name" value="TPR"/>
    <property type="match status" value="2"/>
</dbReference>
<feature type="region of interest" description="Disordered" evidence="2">
    <location>
        <begin position="1"/>
        <end position="48"/>
    </location>
</feature>
<feature type="repeat" description="TPR" evidence="1">
    <location>
        <begin position="51"/>
        <end position="84"/>
    </location>
</feature>
<organism evidence="3 4">
    <name type="scientific">Solimonas aquatica</name>
    <dbReference type="NCBI Taxonomy" id="489703"/>
    <lineage>
        <taxon>Bacteria</taxon>
        <taxon>Pseudomonadati</taxon>
        <taxon>Pseudomonadota</taxon>
        <taxon>Gammaproteobacteria</taxon>
        <taxon>Nevskiales</taxon>
        <taxon>Nevskiaceae</taxon>
        <taxon>Solimonas</taxon>
    </lineage>
</organism>
<reference evidence="3 4" key="1">
    <citation type="submission" date="2016-10" db="EMBL/GenBank/DDBJ databases">
        <authorList>
            <person name="de Groot N.N."/>
        </authorList>
    </citation>
    <scope>NUCLEOTIDE SEQUENCE [LARGE SCALE GENOMIC DNA]</scope>
    <source>
        <strain evidence="3 4">DSM 25927</strain>
    </source>
</reference>
<dbReference type="Pfam" id="PF14559">
    <property type="entry name" value="TPR_19"/>
    <property type="match status" value="1"/>
</dbReference>
<proteinExistence type="predicted"/>
<evidence type="ECO:0000256" key="2">
    <source>
        <dbReference type="SAM" id="MobiDB-lite"/>
    </source>
</evidence>
<dbReference type="SUPFAM" id="SSF48452">
    <property type="entry name" value="TPR-like"/>
    <property type="match status" value="1"/>
</dbReference>